<evidence type="ECO:0000313" key="2">
    <source>
        <dbReference type="Proteomes" id="UP000609651"/>
    </source>
</evidence>
<reference evidence="1 2" key="1">
    <citation type="journal article" date="2020" name="Syst. Appl. Microbiol.">
        <title>Alienimonas chondri sp. nov., a novel planctomycete isolated from the biofilm of the red alga Chondrus crispus.</title>
        <authorList>
            <person name="Vitorino I."/>
            <person name="Albuquerque L."/>
            <person name="Wiegand S."/>
            <person name="Kallscheuer N."/>
            <person name="da Costa M.S."/>
            <person name="Lobo-da-Cunha A."/>
            <person name="Jogler C."/>
            <person name="Lage O.M."/>
        </authorList>
    </citation>
    <scope>NUCLEOTIDE SEQUENCE [LARGE SCALE GENOMIC DNA]</scope>
    <source>
        <strain evidence="1 2">LzC2</strain>
    </source>
</reference>
<sequence length="86" mass="9094">MPAAPPPPIEPGDAATVAAPVGWVRSVSELRLPDRTDRRLTELMDRNTEGTLTPAERDELASLVEMSETLALVRADAFGLLGSAPG</sequence>
<protein>
    <submittedName>
        <fullName evidence="1">Uncharacterized protein</fullName>
    </submittedName>
</protein>
<dbReference type="EMBL" id="WTPX01000158">
    <property type="protein sequence ID" value="NNJ27480.1"/>
    <property type="molecule type" value="Genomic_DNA"/>
</dbReference>
<dbReference type="Proteomes" id="UP000609651">
    <property type="component" value="Unassembled WGS sequence"/>
</dbReference>
<comment type="caution">
    <text evidence="1">The sequence shown here is derived from an EMBL/GenBank/DDBJ whole genome shotgun (WGS) entry which is preliminary data.</text>
</comment>
<proteinExistence type="predicted"/>
<keyword evidence="2" id="KW-1185">Reference proteome</keyword>
<dbReference type="RefSeq" id="WP_171189391.1">
    <property type="nucleotide sequence ID" value="NZ_WTPX01000158.1"/>
</dbReference>
<name>A0ABX1VHZ1_9PLAN</name>
<accession>A0ABX1VHZ1</accession>
<organism evidence="1 2">
    <name type="scientific">Alienimonas chondri</name>
    <dbReference type="NCBI Taxonomy" id="2681879"/>
    <lineage>
        <taxon>Bacteria</taxon>
        <taxon>Pseudomonadati</taxon>
        <taxon>Planctomycetota</taxon>
        <taxon>Planctomycetia</taxon>
        <taxon>Planctomycetales</taxon>
        <taxon>Planctomycetaceae</taxon>
        <taxon>Alienimonas</taxon>
    </lineage>
</organism>
<gene>
    <name evidence="1" type="ORF">LzC2_35850</name>
</gene>
<evidence type="ECO:0000313" key="1">
    <source>
        <dbReference type="EMBL" id="NNJ27480.1"/>
    </source>
</evidence>